<dbReference type="EMBL" id="CAEQ01002174">
    <property type="protein sequence ID" value="CCD16120.1"/>
    <property type="molecule type" value="Genomic_DNA"/>
</dbReference>
<gene>
    <name evidence="12" type="ORF">TCIL3000_0_01340</name>
</gene>
<evidence type="ECO:0000256" key="4">
    <source>
        <dbReference type="ARBA" id="ARBA00022622"/>
    </source>
</evidence>
<name>F9WFP3_TRYCI</name>
<sequence length="347" mass="39241">MMKVWVVVCFLFMGKIFAYGAEKNHNGVEHDLLCKVLKAVVYKWVKEESTLSEPLKKALKQTIFGYGGGGTLEELKKSLPGDYKKEGADRGHFCGQQHETSGYYDAQERWPGHSAPHDMVCLCTTGEKGWPVNESVVGTENNRLCGQLKDTLGGGKDGWGSQKSSWDQTSRNFVTLHDKGENQLEATWQNVTSKCLDGKQEDLKDALKNFIDKLVNRPQDTSNPNIYRLGEGDFSEPVCNGNKKVCVMYYPNSTETKTWWVDLEKALIEDSEIKKQREEEERRRQQEDAENKNSAQAEALKSGTQTTNQTDRPQNDNITDTIRKFHMKSGTPIYMPSSWLLSVAILI</sequence>
<dbReference type="InterPro" id="IPR025932">
    <property type="entry name" value="Trypano_VSG_B_N_dom"/>
</dbReference>
<evidence type="ECO:0000259" key="11">
    <source>
        <dbReference type="Pfam" id="PF13206"/>
    </source>
</evidence>
<dbReference type="GO" id="GO:0098552">
    <property type="term" value="C:side of membrane"/>
    <property type="evidence" value="ECO:0007669"/>
    <property type="project" value="UniProtKB-KW"/>
</dbReference>
<reference evidence="12 13" key="2">
    <citation type="journal article" date="2012" name="Proc. Natl. Acad. Sci. U.S.A.">
        <title>Antigenic diversity is generated by distinct evolutionary mechanisms in African trypanosome species.</title>
        <authorList>
            <person name="Jackson A.P."/>
            <person name="Berry A."/>
            <person name="Aslett M."/>
            <person name="Allison H.C."/>
            <person name="Burton P."/>
            <person name="Vavrova-Anderson J."/>
            <person name="Brown R."/>
            <person name="Browne H."/>
            <person name="Corton N."/>
            <person name="Hauser H."/>
            <person name="Gamble J."/>
            <person name="Gilderthorp R."/>
            <person name="Marcello L."/>
            <person name="McQuillan J."/>
            <person name="Otto T.D."/>
            <person name="Quail M.A."/>
            <person name="Sanders M.J."/>
            <person name="van Tonder A."/>
            <person name="Ginger M.L."/>
            <person name="Field M.C."/>
            <person name="Barry J.D."/>
            <person name="Hertz-Fowler C."/>
            <person name="Berriman M."/>
        </authorList>
    </citation>
    <scope>NUCLEOTIDE SEQUENCE [LARGE SCALE GENOMIC DNA]</scope>
    <source>
        <strain evidence="12 13">IL3000</strain>
    </source>
</reference>
<protein>
    <submittedName>
        <fullName evidence="12">Variant surface glycoprotein</fullName>
    </submittedName>
</protein>
<keyword evidence="13" id="KW-1185">Reference proteome</keyword>
<feature type="signal peptide" evidence="10">
    <location>
        <begin position="1"/>
        <end position="20"/>
    </location>
</feature>
<feature type="chain" id="PRO_5003394741" evidence="10">
    <location>
        <begin position="21"/>
        <end position="347"/>
    </location>
</feature>
<keyword evidence="4" id="KW-0336">GPI-anchor</keyword>
<evidence type="ECO:0000256" key="9">
    <source>
        <dbReference type="SAM" id="MobiDB-lite"/>
    </source>
</evidence>
<feature type="region of interest" description="Disordered" evidence="9">
    <location>
        <begin position="275"/>
        <end position="318"/>
    </location>
</feature>
<dbReference type="Pfam" id="PF13206">
    <property type="entry name" value="VSG_B"/>
    <property type="match status" value="1"/>
</dbReference>
<accession>F9WFP3</accession>
<comment type="function">
    <text evidence="1">VSG forms a coat on the surface of the parasite. The trypanosome evades the immune response of the host by expressing a series of antigenically distinct VSGs from an estimated 1000 VSG genes.</text>
</comment>
<feature type="compositionally biased region" description="Basic and acidic residues" evidence="9">
    <location>
        <begin position="275"/>
        <end position="291"/>
    </location>
</feature>
<evidence type="ECO:0000256" key="3">
    <source>
        <dbReference type="ARBA" id="ARBA00022475"/>
    </source>
</evidence>
<dbReference type="GO" id="GO:0005886">
    <property type="term" value="C:plasma membrane"/>
    <property type="evidence" value="ECO:0007669"/>
    <property type="project" value="UniProtKB-SubCell"/>
</dbReference>
<keyword evidence="7" id="KW-0325">Glycoprotein</keyword>
<evidence type="ECO:0000313" key="12">
    <source>
        <dbReference type="EMBL" id="CCD16120.1"/>
    </source>
</evidence>
<keyword evidence="5 10" id="KW-0732">Signal</keyword>
<evidence type="ECO:0000256" key="10">
    <source>
        <dbReference type="SAM" id="SignalP"/>
    </source>
</evidence>
<evidence type="ECO:0000256" key="5">
    <source>
        <dbReference type="ARBA" id="ARBA00022729"/>
    </source>
</evidence>
<keyword evidence="3" id="KW-1003">Cell membrane</keyword>
<keyword evidence="6" id="KW-0472">Membrane</keyword>
<evidence type="ECO:0000256" key="6">
    <source>
        <dbReference type="ARBA" id="ARBA00023136"/>
    </source>
</evidence>
<organism evidence="12 13">
    <name type="scientific">Trypanosoma congolense (strain IL3000)</name>
    <dbReference type="NCBI Taxonomy" id="1068625"/>
    <lineage>
        <taxon>Eukaryota</taxon>
        <taxon>Discoba</taxon>
        <taxon>Euglenozoa</taxon>
        <taxon>Kinetoplastea</taxon>
        <taxon>Metakinetoplastina</taxon>
        <taxon>Trypanosomatida</taxon>
        <taxon>Trypanosomatidae</taxon>
        <taxon>Trypanosoma</taxon>
        <taxon>Nannomonas</taxon>
    </lineage>
</organism>
<dbReference type="AlphaFoldDB" id="F9WFP3"/>
<proteinExistence type="predicted"/>
<evidence type="ECO:0000256" key="8">
    <source>
        <dbReference type="ARBA" id="ARBA00023288"/>
    </source>
</evidence>
<reference evidence="13" key="1">
    <citation type="submission" date="2011-07" db="EMBL/GenBank/DDBJ databases">
        <title>Divergent evolution of antigenic variation in African trypanosomes.</title>
        <authorList>
            <person name="Jackson A.P."/>
            <person name="Berry A."/>
            <person name="Allison H.C."/>
            <person name="Burton P."/>
            <person name="Anderson J."/>
            <person name="Aslett M."/>
            <person name="Brown R."/>
            <person name="Corton N."/>
            <person name="Harris D."/>
            <person name="Hauser H."/>
            <person name="Gamble J."/>
            <person name="Gilderthorp R."/>
            <person name="McQuillan J."/>
            <person name="Quail M.A."/>
            <person name="Sanders M."/>
            <person name="Van Tonder A."/>
            <person name="Ginger M.L."/>
            <person name="Donelson J.E."/>
            <person name="Field M.C."/>
            <person name="Barry J.D."/>
            <person name="Berriman M."/>
            <person name="Hertz-Fowler C."/>
        </authorList>
    </citation>
    <scope>NUCLEOTIDE SEQUENCE [LARGE SCALE GENOMIC DNA]</scope>
    <source>
        <strain evidence="13">IL3000</strain>
    </source>
</reference>
<feature type="domain" description="Trypanosome variant surface glycoprotein B-type N-terminal" evidence="11">
    <location>
        <begin position="45"/>
        <end position="282"/>
    </location>
</feature>
<evidence type="ECO:0000256" key="7">
    <source>
        <dbReference type="ARBA" id="ARBA00023180"/>
    </source>
</evidence>
<keyword evidence="8" id="KW-0449">Lipoprotein</keyword>
<dbReference type="VEuPathDB" id="TriTrypDB:TcIL3000_0_01340"/>
<dbReference type="Proteomes" id="UP000000702">
    <property type="component" value="Unassembled WGS sequence"/>
</dbReference>
<evidence type="ECO:0000313" key="13">
    <source>
        <dbReference type="Proteomes" id="UP000000702"/>
    </source>
</evidence>
<feature type="compositionally biased region" description="Polar residues" evidence="9">
    <location>
        <begin position="292"/>
        <end position="318"/>
    </location>
</feature>
<evidence type="ECO:0000256" key="1">
    <source>
        <dbReference type="ARBA" id="ARBA00002523"/>
    </source>
</evidence>
<evidence type="ECO:0000256" key="2">
    <source>
        <dbReference type="ARBA" id="ARBA00004609"/>
    </source>
</evidence>
<comment type="subcellular location">
    <subcellularLocation>
        <location evidence="2">Cell membrane</location>
        <topology evidence="2">Lipid-anchor</topology>
        <topology evidence="2">GPI-anchor</topology>
    </subcellularLocation>
</comment>
<comment type="caution">
    <text evidence="12">The sequence shown here is derived from an EMBL/GenBank/DDBJ whole genome shotgun (WGS) entry which is preliminary data.</text>
</comment>